<dbReference type="NCBIfam" id="TIGR00045">
    <property type="entry name" value="glycerate kinase"/>
    <property type="match status" value="1"/>
</dbReference>
<name>E6TTH9_EVAC2</name>
<keyword evidence="6" id="KW-1185">Reference proteome</keyword>
<gene>
    <name evidence="5" type="ordered locus">Bcell_1350</name>
</gene>
<dbReference type="OrthoDB" id="9774290at2"/>
<dbReference type="Gene3D" id="3.40.50.10350">
    <property type="entry name" value="Glycerate kinase, domain 1"/>
    <property type="match status" value="1"/>
</dbReference>
<dbReference type="GO" id="GO:0008887">
    <property type="term" value="F:glycerate kinase activity"/>
    <property type="evidence" value="ECO:0007669"/>
    <property type="project" value="UniProtKB-UniRule"/>
</dbReference>
<evidence type="ECO:0000313" key="5">
    <source>
        <dbReference type="EMBL" id="ADU29615.1"/>
    </source>
</evidence>
<dbReference type="KEGG" id="bco:Bcell_1350"/>
<evidence type="ECO:0000256" key="1">
    <source>
        <dbReference type="ARBA" id="ARBA00006284"/>
    </source>
</evidence>
<organism evidence="5 6">
    <name type="scientific">Evansella cellulosilytica (strain ATCC 21833 / DSM 2522 / FERM P-1141 / JCM 9156 / N-4)</name>
    <name type="common">Bacillus cellulosilyticus</name>
    <dbReference type="NCBI Taxonomy" id="649639"/>
    <lineage>
        <taxon>Bacteria</taxon>
        <taxon>Bacillati</taxon>
        <taxon>Bacillota</taxon>
        <taxon>Bacilli</taxon>
        <taxon>Bacillales</taxon>
        <taxon>Bacillaceae</taxon>
        <taxon>Evansella</taxon>
    </lineage>
</organism>
<dbReference type="InterPro" id="IPR018193">
    <property type="entry name" value="Glyc_kinase_flavodox-like_fold"/>
</dbReference>
<dbReference type="Proteomes" id="UP000001401">
    <property type="component" value="Chromosome"/>
</dbReference>
<dbReference type="Pfam" id="PF02595">
    <property type="entry name" value="Gly_kinase"/>
    <property type="match status" value="1"/>
</dbReference>
<dbReference type="RefSeq" id="WP_013487953.1">
    <property type="nucleotide sequence ID" value="NC_014829.1"/>
</dbReference>
<evidence type="ECO:0000256" key="3">
    <source>
        <dbReference type="ARBA" id="ARBA00022777"/>
    </source>
</evidence>
<evidence type="ECO:0000313" key="6">
    <source>
        <dbReference type="Proteomes" id="UP000001401"/>
    </source>
</evidence>
<dbReference type="AlphaFoldDB" id="E6TTH9"/>
<evidence type="ECO:0000256" key="4">
    <source>
        <dbReference type="PIRNR" id="PIRNR006078"/>
    </source>
</evidence>
<comment type="similarity">
    <text evidence="1 4">Belongs to the glycerate kinase type-1 family.</text>
</comment>
<accession>E6TTH9</accession>
<dbReference type="EC" id="2.7.1.31" evidence="5"/>
<proteinExistence type="inferred from homology"/>
<dbReference type="PANTHER" id="PTHR21599:SF0">
    <property type="entry name" value="GLYCERATE KINASE"/>
    <property type="match status" value="1"/>
</dbReference>
<dbReference type="InterPro" id="IPR018197">
    <property type="entry name" value="Glycerate_kinase_RE-like"/>
</dbReference>
<dbReference type="GO" id="GO:0031388">
    <property type="term" value="P:organic acid phosphorylation"/>
    <property type="evidence" value="ECO:0007669"/>
    <property type="project" value="UniProtKB-UniRule"/>
</dbReference>
<protein>
    <submittedName>
        <fullName evidence="5">Glycerate kinase</fullName>
        <ecNumber evidence="5">2.7.1.31</ecNumber>
    </submittedName>
</protein>
<dbReference type="eggNOG" id="COG1929">
    <property type="taxonomic scope" value="Bacteria"/>
</dbReference>
<dbReference type="PANTHER" id="PTHR21599">
    <property type="entry name" value="GLYCERATE KINASE"/>
    <property type="match status" value="1"/>
</dbReference>
<keyword evidence="3 4" id="KW-0418">Kinase</keyword>
<dbReference type="EMBL" id="CP002394">
    <property type="protein sequence ID" value="ADU29615.1"/>
    <property type="molecule type" value="Genomic_DNA"/>
</dbReference>
<dbReference type="InterPro" id="IPR004381">
    <property type="entry name" value="Glycerate_kinase"/>
</dbReference>
<dbReference type="STRING" id="649639.Bcell_1350"/>
<dbReference type="Gene3D" id="3.90.1510.10">
    <property type="entry name" value="Glycerate kinase, domain 2"/>
    <property type="match status" value="1"/>
</dbReference>
<dbReference type="InterPro" id="IPR036129">
    <property type="entry name" value="Glycerate_kinase_sf"/>
</dbReference>
<keyword evidence="2 4" id="KW-0808">Transferase</keyword>
<dbReference type="PIRSF" id="PIRSF006078">
    <property type="entry name" value="GlxK"/>
    <property type="match status" value="1"/>
</dbReference>
<evidence type="ECO:0000256" key="2">
    <source>
        <dbReference type="ARBA" id="ARBA00022679"/>
    </source>
</evidence>
<dbReference type="SUPFAM" id="SSF110738">
    <property type="entry name" value="Glycerate kinase I"/>
    <property type="match status" value="1"/>
</dbReference>
<reference evidence="5 6" key="1">
    <citation type="submission" date="2010-12" db="EMBL/GenBank/DDBJ databases">
        <title>Complete sequence of Bacillus cellulosilyticus DSM 2522.</title>
        <authorList>
            <consortium name="US DOE Joint Genome Institute"/>
            <person name="Lucas S."/>
            <person name="Copeland A."/>
            <person name="Lapidus A."/>
            <person name="Cheng J.-F."/>
            <person name="Bruce D."/>
            <person name="Goodwin L."/>
            <person name="Pitluck S."/>
            <person name="Chertkov O."/>
            <person name="Detter J.C."/>
            <person name="Han C."/>
            <person name="Tapia R."/>
            <person name="Land M."/>
            <person name="Hauser L."/>
            <person name="Jeffries C."/>
            <person name="Kyrpides N."/>
            <person name="Ivanova N."/>
            <person name="Mikhailova N."/>
            <person name="Brumm P."/>
            <person name="Mead D."/>
            <person name="Woyke T."/>
        </authorList>
    </citation>
    <scope>NUCLEOTIDE SEQUENCE [LARGE SCALE GENOMIC DNA]</scope>
    <source>
        <strain evidence="6">ATCC 21833 / DSM 2522 / FERM P-1141 / JCM 9156 / N-4</strain>
    </source>
</reference>
<sequence>MKFVIAPDSFKGSISAQSLCEKIEAGIKNVIPHADVVKVPLADGGEGTIENMVYATNGRLVSTKVYHPLFKRVRASYGILGDNKTVVIDVSQASGLTLLSDEEKNPLQASSFGTGQLIKHALNNGYRRFLIGLGGSATNDAGVGLLKALGMKFLGENNKEIADGGGNLSKLIDIDDSTFDNRIQESTFLVACDVKNTLCGNEGASAIFGPQKGATPEMVTHLDASLHHFATIVLKKKGIDLLTIEGGGAAGGIGAALVAFCQASLKSGINVVMKEVNFPDKIQDADYIFTGEGKLDKQTLSGKVIMGVSKEAKTLGVPVIALCGSLELNNEELKELGVLSAFSIMKEPCDLKTAVHHTEEWVLDVAERVTKLLI</sequence>
<dbReference type="HOGENOM" id="CLU_028255_0_1_9"/>